<evidence type="ECO:0000256" key="3">
    <source>
        <dbReference type="RuleBase" id="RU000363"/>
    </source>
</evidence>
<dbReference type="InterPro" id="IPR002347">
    <property type="entry name" value="SDR_fam"/>
</dbReference>
<comment type="similarity">
    <text evidence="1 3">Belongs to the short-chain dehydrogenases/reductases (SDR) family.</text>
</comment>
<dbReference type="Pfam" id="PF00106">
    <property type="entry name" value="adh_short"/>
    <property type="match status" value="1"/>
</dbReference>
<proteinExistence type="inferred from homology"/>
<keyword evidence="5" id="KW-1185">Reference proteome</keyword>
<organism evidence="4 5">
    <name type="scientific">Apodospora peruviana</name>
    <dbReference type="NCBI Taxonomy" id="516989"/>
    <lineage>
        <taxon>Eukaryota</taxon>
        <taxon>Fungi</taxon>
        <taxon>Dikarya</taxon>
        <taxon>Ascomycota</taxon>
        <taxon>Pezizomycotina</taxon>
        <taxon>Sordariomycetes</taxon>
        <taxon>Sordariomycetidae</taxon>
        <taxon>Sordariales</taxon>
        <taxon>Lasiosphaeriaceae</taxon>
        <taxon>Apodospora</taxon>
    </lineage>
</organism>
<evidence type="ECO:0000256" key="1">
    <source>
        <dbReference type="ARBA" id="ARBA00006484"/>
    </source>
</evidence>
<dbReference type="InterPro" id="IPR036291">
    <property type="entry name" value="NAD(P)-bd_dom_sf"/>
</dbReference>
<keyword evidence="2" id="KW-0560">Oxidoreductase</keyword>
<dbReference type="Gene3D" id="3.40.50.720">
    <property type="entry name" value="NAD(P)-binding Rossmann-like Domain"/>
    <property type="match status" value="1"/>
</dbReference>
<evidence type="ECO:0000313" key="5">
    <source>
        <dbReference type="Proteomes" id="UP001283341"/>
    </source>
</evidence>
<dbReference type="PRINTS" id="PR00081">
    <property type="entry name" value="GDHRDH"/>
</dbReference>
<name>A0AAE0HU34_9PEZI</name>
<dbReference type="PANTHER" id="PTHR24320:SF283">
    <property type="entry name" value="RETINOL DEHYDROGENASE 11"/>
    <property type="match status" value="1"/>
</dbReference>
<dbReference type="EMBL" id="JAUEDM010000008">
    <property type="protein sequence ID" value="KAK3312930.1"/>
    <property type="molecule type" value="Genomic_DNA"/>
</dbReference>
<evidence type="ECO:0000313" key="4">
    <source>
        <dbReference type="EMBL" id="KAK3312930.1"/>
    </source>
</evidence>
<dbReference type="PRINTS" id="PR00080">
    <property type="entry name" value="SDRFAMILY"/>
</dbReference>
<evidence type="ECO:0008006" key="6">
    <source>
        <dbReference type="Google" id="ProtNLM"/>
    </source>
</evidence>
<comment type="caution">
    <text evidence="4">The sequence shown here is derived from an EMBL/GenBank/DDBJ whole genome shotgun (WGS) entry which is preliminary data.</text>
</comment>
<dbReference type="PANTHER" id="PTHR24320">
    <property type="entry name" value="RETINOL DEHYDROGENASE"/>
    <property type="match status" value="1"/>
</dbReference>
<dbReference type="GO" id="GO:0016491">
    <property type="term" value="F:oxidoreductase activity"/>
    <property type="evidence" value="ECO:0007669"/>
    <property type="project" value="UniProtKB-KW"/>
</dbReference>
<dbReference type="Proteomes" id="UP001283341">
    <property type="component" value="Unassembled WGS sequence"/>
</dbReference>
<accession>A0AAE0HU34</accession>
<dbReference type="SUPFAM" id="SSF51735">
    <property type="entry name" value="NAD(P)-binding Rossmann-fold domains"/>
    <property type="match status" value="1"/>
</dbReference>
<evidence type="ECO:0000256" key="2">
    <source>
        <dbReference type="ARBA" id="ARBA00023002"/>
    </source>
</evidence>
<gene>
    <name evidence="4" type="ORF">B0H66DRAFT_383497</name>
</gene>
<dbReference type="AlphaFoldDB" id="A0AAE0HU34"/>
<reference evidence="4" key="2">
    <citation type="submission" date="2023-06" db="EMBL/GenBank/DDBJ databases">
        <authorList>
            <consortium name="Lawrence Berkeley National Laboratory"/>
            <person name="Haridas S."/>
            <person name="Hensen N."/>
            <person name="Bonometti L."/>
            <person name="Westerberg I."/>
            <person name="Brannstrom I.O."/>
            <person name="Guillou S."/>
            <person name="Cros-Aarteil S."/>
            <person name="Calhoun S."/>
            <person name="Kuo A."/>
            <person name="Mondo S."/>
            <person name="Pangilinan J."/>
            <person name="Riley R."/>
            <person name="Labutti K."/>
            <person name="Andreopoulos B."/>
            <person name="Lipzen A."/>
            <person name="Chen C."/>
            <person name="Yanf M."/>
            <person name="Daum C."/>
            <person name="Ng V."/>
            <person name="Clum A."/>
            <person name="Steindorff A."/>
            <person name="Ohm R."/>
            <person name="Martin F."/>
            <person name="Silar P."/>
            <person name="Natvig D."/>
            <person name="Lalanne C."/>
            <person name="Gautier V."/>
            <person name="Ament-Velasquez S.L."/>
            <person name="Kruys A."/>
            <person name="Hutchinson M.I."/>
            <person name="Powell A.J."/>
            <person name="Barry K."/>
            <person name="Miller A.N."/>
            <person name="Grigoriev I.V."/>
            <person name="Debuchy R."/>
            <person name="Gladieux P."/>
            <person name="Thoren M.H."/>
            <person name="Johannesson H."/>
        </authorList>
    </citation>
    <scope>NUCLEOTIDE SEQUENCE</scope>
    <source>
        <strain evidence="4">CBS 118394</strain>
    </source>
</reference>
<reference evidence="4" key="1">
    <citation type="journal article" date="2023" name="Mol. Phylogenet. Evol.">
        <title>Genome-scale phylogeny and comparative genomics of the fungal order Sordariales.</title>
        <authorList>
            <person name="Hensen N."/>
            <person name="Bonometti L."/>
            <person name="Westerberg I."/>
            <person name="Brannstrom I.O."/>
            <person name="Guillou S."/>
            <person name="Cros-Aarteil S."/>
            <person name="Calhoun S."/>
            <person name="Haridas S."/>
            <person name="Kuo A."/>
            <person name="Mondo S."/>
            <person name="Pangilinan J."/>
            <person name="Riley R."/>
            <person name="LaButti K."/>
            <person name="Andreopoulos B."/>
            <person name="Lipzen A."/>
            <person name="Chen C."/>
            <person name="Yan M."/>
            <person name="Daum C."/>
            <person name="Ng V."/>
            <person name="Clum A."/>
            <person name="Steindorff A."/>
            <person name="Ohm R.A."/>
            <person name="Martin F."/>
            <person name="Silar P."/>
            <person name="Natvig D.O."/>
            <person name="Lalanne C."/>
            <person name="Gautier V."/>
            <person name="Ament-Velasquez S.L."/>
            <person name="Kruys A."/>
            <person name="Hutchinson M.I."/>
            <person name="Powell A.J."/>
            <person name="Barry K."/>
            <person name="Miller A.N."/>
            <person name="Grigoriev I.V."/>
            <person name="Debuchy R."/>
            <person name="Gladieux P."/>
            <person name="Hiltunen Thoren M."/>
            <person name="Johannesson H."/>
        </authorList>
    </citation>
    <scope>NUCLEOTIDE SEQUENCE</scope>
    <source>
        <strain evidence="4">CBS 118394</strain>
    </source>
</reference>
<protein>
    <recommendedName>
        <fullName evidence="6">Short-chain dehydrogenase</fullName>
    </recommendedName>
</protein>
<sequence>MTPRQFDASATASGLVKELAPHIKGKVILTTGPSPGSLGDHFLRAIATAEPRLLILSGRTPSKLQQTVDAIHRDSPDVATRLLQLKLDSLQDVRAAAETVMSDEWADVPAIDVLLNNAGIMAAPFSLTVDGFENHFATNHLGHFLFTNMIMPKILASSSPRVVNVSSDGHRLSPIRWADINFNRGDRPHYDPWRAYGQSKTANMLMTLSLAEKLGPTRGLQAYSLHPGVTNTNLGAQIEWGTAFRNLREVEESMGNEEAYVDDFKWKTADQCVATHVYAAFEPSLKEKNGAYLQDARVADPWTDTVKPWATSSIEAERLWKLSEELVGQDFSYKTKQPTTSNP</sequence>